<sequence length="209" mass="22608">MAARRRSTPHTTTTAILFFLHLLTVNSSTQEQDKSVLLELKNGLTSASGELLHNWSPESGINHCSWPGVTCDARSGRVVALSLSSRPSRRLPGELSPAVSRLTELKVLSFPSGWIGGQLPQELWRLQHLEVLNLAGNYLRGSLPATFPKGLKTFGPLREPVFRGNPAGAGELRGAPAAATVLQFVWWRHPTADWEACKPAGSGAVRGTN</sequence>
<dbReference type="Gene3D" id="3.80.10.10">
    <property type="entry name" value="Ribonuclease Inhibitor"/>
    <property type="match status" value="1"/>
</dbReference>
<evidence type="ECO:0000256" key="3">
    <source>
        <dbReference type="ARBA" id="ARBA00022737"/>
    </source>
</evidence>
<dbReference type="PANTHER" id="PTHR48059:SF30">
    <property type="entry name" value="OS06G0587000 PROTEIN"/>
    <property type="match status" value="1"/>
</dbReference>
<comment type="subcellular location">
    <subcellularLocation>
        <location evidence="1">Cell envelope</location>
    </subcellularLocation>
</comment>
<dbReference type="PANTHER" id="PTHR48059">
    <property type="entry name" value="POLYGALACTURONASE INHIBITOR 1"/>
    <property type="match status" value="1"/>
</dbReference>
<keyword evidence="4" id="KW-0732">Signal</keyword>
<feature type="domain" description="Leucine-rich repeat-containing N-terminal plant-type" evidence="5">
    <location>
        <begin position="31"/>
        <end position="72"/>
    </location>
</feature>
<evidence type="ECO:0000256" key="4">
    <source>
        <dbReference type="SAM" id="SignalP"/>
    </source>
</evidence>
<keyword evidence="2" id="KW-0433">Leucine-rich repeat</keyword>
<dbReference type="InterPro" id="IPR051848">
    <property type="entry name" value="PGIP"/>
</dbReference>
<feature type="signal peptide" evidence="4">
    <location>
        <begin position="1"/>
        <end position="27"/>
    </location>
</feature>
<evidence type="ECO:0000259" key="5">
    <source>
        <dbReference type="Pfam" id="PF08263"/>
    </source>
</evidence>
<dbReference type="SUPFAM" id="SSF52058">
    <property type="entry name" value="L domain-like"/>
    <property type="match status" value="1"/>
</dbReference>
<dbReference type="InterPro" id="IPR032675">
    <property type="entry name" value="LRR_dom_sf"/>
</dbReference>
<accession>A0AAV5DKU3</accession>
<dbReference type="AlphaFoldDB" id="A0AAV5DKU3"/>
<evidence type="ECO:0000313" key="6">
    <source>
        <dbReference type="EMBL" id="GJN10525.1"/>
    </source>
</evidence>
<dbReference type="InterPro" id="IPR013210">
    <property type="entry name" value="LRR_N_plant-typ"/>
</dbReference>
<keyword evidence="3" id="KW-0677">Repeat</keyword>
<comment type="caution">
    <text evidence="6">The sequence shown here is derived from an EMBL/GenBank/DDBJ whole genome shotgun (WGS) entry which is preliminary data.</text>
</comment>
<reference evidence="6" key="2">
    <citation type="submission" date="2021-12" db="EMBL/GenBank/DDBJ databases">
        <title>Resequencing data analysis of finger millet.</title>
        <authorList>
            <person name="Hatakeyama M."/>
            <person name="Aluri S."/>
            <person name="Balachadran M.T."/>
            <person name="Sivarajan S.R."/>
            <person name="Poveda L."/>
            <person name="Shimizu-Inatsugi R."/>
            <person name="Schlapbach R."/>
            <person name="Sreeman S.M."/>
            <person name="Shimizu K.K."/>
        </authorList>
    </citation>
    <scope>NUCLEOTIDE SEQUENCE</scope>
</reference>
<name>A0AAV5DKU3_ELECO</name>
<reference evidence="6" key="1">
    <citation type="journal article" date="2018" name="DNA Res.">
        <title>Multiple hybrid de novo genome assembly of finger millet, an orphan allotetraploid crop.</title>
        <authorList>
            <person name="Hatakeyama M."/>
            <person name="Aluri S."/>
            <person name="Balachadran M.T."/>
            <person name="Sivarajan S.R."/>
            <person name="Patrignani A."/>
            <person name="Gruter S."/>
            <person name="Poveda L."/>
            <person name="Shimizu-Inatsugi R."/>
            <person name="Baeten J."/>
            <person name="Francoijs K.J."/>
            <person name="Nataraja K.N."/>
            <person name="Reddy Y.A.N."/>
            <person name="Phadnis S."/>
            <person name="Ravikumar R.L."/>
            <person name="Schlapbach R."/>
            <person name="Sreeman S.M."/>
            <person name="Shimizu K.K."/>
        </authorList>
    </citation>
    <scope>NUCLEOTIDE SEQUENCE</scope>
</reference>
<proteinExistence type="predicted"/>
<keyword evidence="7" id="KW-1185">Reference proteome</keyword>
<gene>
    <name evidence="6" type="primary">ga28624</name>
    <name evidence="6" type="ORF">PR202_ga28624</name>
</gene>
<evidence type="ECO:0000256" key="1">
    <source>
        <dbReference type="ARBA" id="ARBA00004196"/>
    </source>
</evidence>
<organism evidence="6 7">
    <name type="scientific">Eleusine coracana subsp. coracana</name>
    <dbReference type="NCBI Taxonomy" id="191504"/>
    <lineage>
        <taxon>Eukaryota</taxon>
        <taxon>Viridiplantae</taxon>
        <taxon>Streptophyta</taxon>
        <taxon>Embryophyta</taxon>
        <taxon>Tracheophyta</taxon>
        <taxon>Spermatophyta</taxon>
        <taxon>Magnoliopsida</taxon>
        <taxon>Liliopsida</taxon>
        <taxon>Poales</taxon>
        <taxon>Poaceae</taxon>
        <taxon>PACMAD clade</taxon>
        <taxon>Chloridoideae</taxon>
        <taxon>Cynodonteae</taxon>
        <taxon>Eleusininae</taxon>
        <taxon>Eleusine</taxon>
    </lineage>
</organism>
<dbReference type="Proteomes" id="UP001054889">
    <property type="component" value="Unassembled WGS sequence"/>
</dbReference>
<feature type="chain" id="PRO_5043371870" description="Leucine-rich repeat-containing N-terminal plant-type domain-containing protein" evidence="4">
    <location>
        <begin position="28"/>
        <end position="209"/>
    </location>
</feature>
<evidence type="ECO:0000313" key="7">
    <source>
        <dbReference type="Proteomes" id="UP001054889"/>
    </source>
</evidence>
<dbReference type="Pfam" id="PF08263">
    <property type="entry name" value="LRRNT_2"/>
    <property type="match status" value="1"/>
</dbReference>
<dbReference type="EMBL" id="BQKI01000017">
    <property type="protein sequence ID" value="GJN10525.1"/>
    <property type="molecule type" value="Genomic_DNA"/>
</dbReference>
<evidence type="ECO:0000256" key="2">
    <source>
        <dbReference type="ARBA" id="ARBA00022614"/>
    </source>
</evidence>
<protein>
    <recommendedName>
        <fullName evidence="5">Leucine-rich repeat-containing N-terminal plant-type domain-containing protein</fullName>
    </recommendedName>
</protein>